<dbReference type="VEuPathDB" id="VectorBase:ASIC001356"/>
<dbReference type="OrthoDB" id="103454at2759"/>
<dbReference type="EMBL" id="KE524335">
    <property type="protein sequence ID" value="KFB35230.1"/>
    <property type="molecule type" value="Genomic_DNA"/>
</dbReference>
<dbReference type="AlphaFoldDB" id="A0A084VB86"/>
<sequence>MDRSFSVGMRPAKNTNVSRSRQSLAGSFFAGPSGGGRSNNTTNFTRQGSG</sequence>
<accession>A0A084VB86</accession>
<dbReference type="STRING" id="74873.A0A084VB86"/>
<evidence type="ECO:0000313" key="2">
    <source>
        <dbReference type="EMBL" id="KFB35230.1"/>
    </source>
</evidence>
<dbReference type="OMA" id="TRKYEEY"/>
<protein>
    <submittedName>
        <fullName evidence="2">AGAP003503-PA-like protein</fullName>
    </submittedName>
</protein>
<keyword evidence="4" id="KW-1185">Reference proteome</keyword>
<reference evidence="2 4" key="1">
    <citation type="journal article" date="2014" name="BMC Genomics">
        <title>Genome sequence of Anopheles sinensis provides insight into genetics basis of mosquito competence for malaria parasites.</title>
        <authorList>
            <person name="Zhou D."/>
            <person name="Zhang D."/>
            <person name="Ding G."/>
            <person name="Shi L."/>
            <person name="Hou Q."/>
            <person name="Ye Y."/>
            <person name="Xu Y."/>
            <person name="Zhou H."/>
            <person name="Xiong C."/>
            <person name="Li S."/>
            <person name="Yu J."/>
            <person name="Hong S."/>
            <person name="Yu X."/>
            <person name="Zou P."/>
            <person name="Chen C."/>
            <person name="Chang X."/>
            <person name="Wang W."/>
            <person name="Lv Y."/>
            <person name="Sun Y."/>
            <person name="Ma L."/>
            <person name="Shen B."/>
            <person name="Zhu C."/>
        </authorList>
    </citation>
    <scope>NUCLEOTIDE SEQUENCE [LARGE SCALE GENOMIC DNA]</scope>
</reference>
<name>A0A084VB86_ANOSI</name>
<evidence type="ECO:0000313" key="3">
    <source>
        <dbReference type="EnsemblMetazoa" id="ASIC001356-PA"/>
    </source>
</evidence>
<dbReference type="Proteomes" id="UP000030765">
    <property type="component" value="Unassembled WGS sequence"/>
</dbReference>
<dbReference type="EnsemblMetazoa" id="ASIC001356-RA">
    <property type="protein sequence ID" value="ASIC001356-PA"/>
    <property type="gene ID" value="ASIC001356"/>
</dbReference>
<feature type="compositionally biased region" description="Polar residues" evidence="1">
    <location>
        <begin position="38"/>
        <end position="50"/>
    </location>
</feature>
<evidence type="ECO:0000313" key="4">
    <source>
        <dbReference type="Proteomes" id="UP000030765"/>
    </source>
</evidence>
<reference evidence="3" key="2">
    <citation type="submission" date="2020-05" db="UniProtKB">
        <authorList>
            <consortium name="EnsemblMetazoa"/>
        </authorList>
    </citation>
    <scope>IDENTIFICATION</scope>
</reference>
<feature type="region of interest" description="Disordered" evidence="1">
    <location>
        <begin position="1"/>
        <end position="50"/>
    </location>
</feature>
<feature type="compositionally biased region" description="Polar residues" evidence="1">
    <location>
        <begin position="13"/>
        <end position="24"/>
    </location>
</feature>
<dbReference type="EMBL" id="ATLV01006067">
    <property type="status" value="NOT_ANNOTATED_CDS"/>
    <property type="molecule type" value="Genomic_DNA"/>
</dbReference>
<gene>
    <name evidence="2" type="ORF">ZHAS_00001356</name>
</gene>
<organism evidence="2">
    <name type="scientific">Anopheles sinensis</name>
    <name type="common">Mosquito</name>
    <dbReference type="NCBI Taxonomy" id="74873"/>
    <lineage>
        <taxon>Eukaryota</taxon>
        <taxon>Metazoa</taxon>
        <taxon>Ecdysozoa</taxon>
        <taxon>Arthropoda</taxon>
        <taxon>Hexapoda</taxon>
        <taxon>Insecta</taxon>
        <taxon>Pterygota</taxon>
        <taxon>Neoptera</taxon>
        <taxon>Endopterygota</taxon>
        <taxon>Diptera</taxon>
        <taxon>Nematocera</taxon>
        <taxon>Culicoidea</taxon>
        <taxon>Culicidae</taxon>
        <taxon>Anophelinae</taxon>
        <taxon>Anopheles</taxon>
    </lineage>
</organism>
<evidence type="ECO:0000256" key="1">
    <source>
        <dbReference type="SAM" id="MobiDB-lite"/>
    </source>
</evidence>
<proteinExistence type="predicted"/>